<feature type="region of interest" description="Disordered" evidence="1">
    <location>
        <begin position="1"/>
        <end position="47"/>
    </location>
</feature>
<gene>
    <name evidence="2" type="ORF">LTR09_009089</name>
</gene>
<organism evidence="2 3">
    <name type="scientific">Extremus antarcticus</name>
    <dbReference type="NCBI Taxonomy" id="702011"/>
    <lineage>
        <taxon>Eukaryota</taxon>
        <taxon>Fungi</taxon>
        <taxon>Dikarya</taxon>
        <taxon>Ascomycota</taxon>
        <taxon>Pezizomycotina</taxon>
        <taxon>Dothideomycetes</taxon>
        <taxon>Dothideomycetidae</taxon>
        <taxon>Mycosphaerellales</taxon>
        <taxon>Extremaceae</taxon>
        <taxon>Extremus</taxon>
    </lineage>
</organism>
<evidence type="ECO:0000256" key="1">
    <source>
        <dbReference type="SAM" id="MobiDB-lite"/>
    </source>
</evidence>
<evidence type="ECO:0000313" key="2">
    <source>
        <dbReference type="EMBL" id="KAK3049667.1"/>
    </source>
</evidence>
<protein>
    <submittedName>
        <fullName evidence="2">Uncharacterized protein</fullName>
    </submittedName>
</protein>
<dbReference type="EMBL" id="JAWDJX010000038">
    <property type="protein sequence ID" value="KAK3049667.1"/>
    <property type="molecule type" value="Genomic_DNA"/>
</dbReference>
<comment type="caution">
    <text evidence="2">The sequence shown here is derived from an EMBL/GenBank/DDBJ whole genome shotgun (WGS) entry which is preliminary data.</text>
</comment>
<sequence length="340" mass="37016">MEHFQRNNANAFGPSRESSVYSTDSSTAKQTASSDYAESRTSTSSRPVSIVPSYMNAVPTRKPVKSRPMSIGAALNYENGTRDAVETSARRPATLTKGTLILAIATVPHPSTISYLEMMLRRGAYSGIAVVGHVDYEAELKQLKMNIYALLGKLSLEVGVQVELQKSWSEEDISDSISKSVTGEDILHGVLCSPAFEAKSIAAAGVLQLDEAVFEEQWRASVSFLRNLAKATVPRIKPNTTSRAASGQFLITELPEISPVSSIYKAACDRIIIMLADSNLRLTIAYADTVLIPEPVVETNGKLDISTHAGSHDVYAHDFNPGESPTKLWNMWSQMEELST</sequence>
<evidence type="ECO:0000313" key="3">
    <source>
        <dbReference type="Proteomes" id="UP001271007"/>
    </source>
</evidence>
<name>A0AAJ0D9T2_9PEZI</name>
<proteinExistence type="predicted"/>
<keyword evidence="3" id="KW-1185">Reference proteome</keyword>
<reference evidence="2" key="1">
    <citation type="submission" date="2023-04" db="EMBL/GenBank/DDBJ databases">
        <title>Black Yeasts Isolated from many extreme environments.</title>
        <authorList>
            <person name="Coleine C."/>
            <person name="Stajich J.E."/>
            <person name="Selbmann L."/>
        </authorList>
    </citation>
    <scope>NUCLEOTIDE SEQUENCE</scope>
    <source>
        <strain evidence="2">CCFEE 5312</strain>
    </source>
</reference>
<accession>A0AAJ0D9T2</accession>
<dbReference type="Proteomes" id="UP001271007">
    <property type="component" value="Unassembled WGS sequence"/>
</dbReference>
<dbReference type="AlphaFoldDB" id="A0AAJ0D9T2"/>